<proteinExistence type="predicted"/>
<protein>
    <submittedName>
        <fullName evidence="2">Uncharacterized protein</fullName>
    </submittedName>
</protein>
<gene>
    <name evidence="2" type="ORF">NQ318_001016</name>
</gene>
<name>A0AAV8ZFY0_9CUCU</name>
<reference evidence="2" key="1">
    <citation type="journal article" date="2023" name="Insect Mol. Biol.">
        <title>Genome sequencing provides insights into the evolution of gene families encoding plant cell wall-degrading enzymes in longhorned beetles.</title>
        <authorList>
            <person name="Shin N.R."/>
            <person name="Okamura Y."/>
            <person name="Kirsch R."/>
            <person name="Pauchet Y."/>
        </authorList>
    </citation>
    <scope>NUCLEOTIDE SEQUENCE</scope>
    <source>
        <strain evidence="2">AMC_N1</strain>
    </source>
</reference>
<dbReference type="EMBL" id="JAPWTK010000002">
    <property type="protein sequence ID" value="KAJ8962623.1"/>
    <property type="molecule type" value="Genomic_DNA"/>
</dbReference>
<dbReference type="AlphaFoldDB" id="A0AAV8ZFY0"/>
<organism evidence="2 3">
    <name type="scientific">Aromia moschata</name>
    <dbReference type="NCBI Taxonomy" id="1265417"/>
    <lineage>
        <taxon>Eukaryota</taxon>
        <taxon>Metazoa</taxon>
        <taxon>Ecdysozoa</taxon>
        <taxon>Arthropoda</taxon>
        <taxon>Hexapoda</taxon>
        <taxon>Insecta</taxon>
        <taxon>Pterygota</taxon>
        <taxon>Neoptera</taxon>
        <taxon>Endopterygota</taxon>
        <taxon>Coleoptera</taxon>
        <taxon>Polyphaga</taxon>
        <taxon>Cucujiformia</taxon>
        <taxon>Chrysomeloidea</taxon>
        <taxon>Cerambycidae</taxon>
        <taxon>Cerambycinae</taxon>
        <taxon>Callichromatini</taxon>
        <taxon>Aromia</taxon>
    </lineage>
</organism>
<dbReference type="Proteomes" id="UP001162162">
    <property type="component" value="Unassembled WGS sequence"/>
</dbReference>
<sequence length="292" mass="32580">MSGRQDRYERMLSQGHKSALVPCKITRESQCIELKKKIVDMLKSGKKITLGKFALTHGKLHLTVLLSRKGTGVLRAYASPGALGSVSSVGNVSEENIQPLFNLHPEEDSDGAEQADHVEIVLKFLQKASNYLRTPFSVKAPSLKLENKDRAAIVAKQLNDFLYLYNRETEMFVDKAEKPSQIPTKLYNEFLENARECDLEEVLIYQTTQTTPNYGVTPGFQGILKCIPNAQVVRSEASLQVEQRQHRAIAPYKLGKIHPCAAVRQMKNNQPGAVNRSSHPSSHDFFNSGTTV</sequence>
<keyword evidence="3" id="KW-1185">Reference proteome</keyword>
<feature type="region of interest" description="Disordered" evidence="1">
    <location>
        <begin position="269"/>
        <end position="292"/>
    </location>
</feature>
<comment type="caution">
    <text evidence="2">The sequence shown here is derived from an EMBL/GenBank/DDBJ whole genome shotgun (WGS) entry which is preliminary data.</text>
</comment>
<evidence type="ECO:0000256" key="1">
    <source>
        <dbReference type="SAM" id="MobiDB-lite"/>
    </source>
</evidence>
<evidence type="ECO:0000313" key="3">
    <source>
        <dbReference type="Proteomes" id="UP001162162"/>
    </source>
</evidence>
<accession>A0AAV8ZFY0</accession>
<evidence type="ECO:0000313" key="2">
    <source>
        <dbReference type="EMBL" id="KAJ8962623.1"/>
    </source>
</evidence>